<keyword evidence="3" id="KW-1185">Reference proteome</keyword>
<proteinExistence type="predicted"/>
<sequence length="255" mass="28665">MKTYLYSLLLAFSLFFFSCKDESSIELFQQSSEIAMNFPIKDGIISYRINHGGEIAMYGGVGTYGVFSNNEVVATAEVVNNEYIRVYAQSVGTAELTVQDDAHNAALVRIVVEPDLREAIVLKIDYEIEGVSEEEKELIKEELTATEEWNNAHILFEFDQADAGQLTATDGKSSNHLIENVPFVWSDYNLFVDDGLRASLNFVYRGNLLAENIDSTDCNSEIQFGAWELDVTSDFQKQYPGITSLKKIFWVTIGK</sequence>
<gene>
    <name evidence="2" type="ORF">H9626_02550</name>
</gene>
<evidence type="ECO:0000313" key="2">
    <source>
        <dbReference type="EMBL" id="MBD8001101.1"/>
    </source>
</evidence>
<dbReference type="RefSeq" id="WP_191709472.1">
    <property type="nucleotide sequence ID" value="NZ_JACSPQ010000001.1"/>
</dbReference>
<organism evidence="2 3">
    <name type="scientific">Phocaeicola faecium</name>
    <dbReference type="NCBI Taxonomy" id="2762213"/>
    <lineage>
        <taxon>Bacteria</taxon>
        <taxon>Pseudomonadati</taxon>
        <taxon>Bacteroidota</taxon>
        <taxon>Bacteroidia</taxon>
        <taxon>Bacteroidales</taxon>
        <taxon>Bacteroidaceae</taxon>
        <taxon>Phocaeicola</taxon>
    </lineage>
</organism>
<reference evidence="2 3" key="1">
    <citation type="submission" date="2020-08" db="EMBL/GenBank/DDBJ databases">
        <title>A Genomic Blueprint of the Chicken Gut Microbiome.</title>
        <authorList>
            <person name="Gilroy R."/>
            <person name="Ravi A."/>
            <person name="Getino M."/>
            <person name="Pursley I."/>
            <person name="Horton D.L."/>
            <person name="Alikhan N.-F."/>
            <person name="Baker D."/>
            <person name="Gharbi K."/>
            <person name="Hall N."/>
            <person name="Watson M."/>
            <person name="Adriaenssens E.M."/>
            <person name="Foster-Nyarko E."/>
            <person name="Jarju S."/>
            <person name="Secka A."/>
            <person name="Antonio M."/>
            <person name="Oren A."/>
            <person name="Chaudhuri R."/>
            <person name="La Ragione R.M."/>
            <person name="Hildebrand F."/>
            <person name="Pallen M.J."/>
        </authorList>
    </citation>
    <scope>NUCLEOTIDE SEQUENCE [LARGE SCALE GENOMIC DNA]</scope>
    <source>
        <strain evidence="2 3">Sa1YUN3</strain>
    </source>
</reference>
<keyword evidence="1" id="KW-0732">Signal</keyword>
<evidence type="ECO:0000256" key="1">
    <source>
        <dbReference type="SAM" id="SignalP"/>
    </source>
</evidence>
<dbReference type="PROSITE" id="PS51257">
    <property type="entry name" value="PROKAR_LIPOPROTEIN"/>
    <property type="match status" value="1"/>
</dbReference>
<accession>A0ABR8V9P5</accession>
<feature type="signal peptide" evidence="1">
    <location>
        <begin position="1"/>
        <end position="20"/>
    </location>
</feature>
<feature type="chain" id="PRO_5045479511" evidence="1">
    <location>
        <begin position="21"/>
        <end position="255"/>
    </location>
</feature>
<protein>
    <submittedName>
        <fullName evidence="2">Uncharacterized protein</fullName>
    </submittedName>
</protein>
<evidence type="ECO:0000313" key="3">
    <source>
        <dbReference type="Proteomes" id="UP000616346"/>
    </source>
</evidence>
<comment type="caution">
    <text evidence="2">The sequence shown here is derived from an EMBL/GenBank/DDBJ whole genome shotgun (WGS) entry which is preliminary data.</text>
</comment>
<name>A0ABR8V9P5_9BACT</name>
<dbReference type="Proteomes" id="UP000616346">
    <property type="component" value="Unassembled WGS sequence"/>
</dbReference>
<dbReference type="EMBL" id="JACSPQ010000001">
    <property type="protein sequence ID" value="MBD8001101.1"/>
    <property type="molecule type" value="Genomic_DNA"/>
</dbReference>